<keyword evidence="2" id="KW-1185">Reference proteome</keyword>
<sequence>MAWYETLAAGAGAALLGLVFKKVREEQAETRRRLESPLCFDDGITQEEFSRIVHKAVQRAPRIIKVSIEGMVVTFTVESNTGLSVWNTTIDFNDYGHLTGKYWLNTDNQQSVIPQSIARWIQEGIHEGLQPSVNADQRA</sequence>
<evidence type="ECO:0000313" key="1">
    <source>
        <dbReference type="EMBL" id="PWF24481.1"/>
    </source>
</evidence>
<dbReference type="EMBL" id="QETB01000006">
    <property type="protein sequence ID" value="PWF24481.1"/>
    <property type="molecule type" value="Genomic_DNA"/>
</dbReference>
<dbReference type="Proteomes" id="UP000245283">
    <property type="component" value="Unassembled WGS sequence"/>
</dbReference>
<organism evidence="1 2">
    <name type="scientific">Ancrocorticia populi</name>
    <dbReference type="NCBI Taxonomy" id="2175228"/>
    <lineage>
        <taxon>Bacteria</taxon>
        <taxon>Bacillati</taxon>
        <taxon>Actinomycetota</taxon>
        <taxon>Actinomycetes</taxon>
        <taxon>Actinomycetales</taxon>
        <taxon>Actinomycetaceae</taxon>
        <taxon>Ancrocorticia</taxon>
    </lineage>
</organism>
<reference evidence="2" key="1">
    <citation type="submission" date="2018-05" db="EMBL/GenBank/DDBJ databases">
        <authorList>
            <person name="Li Y."/>
        </authorList>
    </citation>
    <scope>NUCLEOTIDE SEQUENCE [LARGE SCALE GENOMIC DNA]</scope>
    <source>
        <strain evidence="2">sk1b4</strain>
    </source>
</reference>
<dbReference type="OrthoDB" id="3035272at2"/>
<gene>
    <name evidence="1" type="ORF">DD236_10605</name>
</gene>
<name>A0A2V1K014_9ACTO</name>
<dbReference type="RefSeq" id="WP_109094377.1">
    <property type="nucleotide sequence ID" value="NZ_QETB01000006.1"/>
</dbReference>
<comment type="caution">
    <text evidence="1">The sequence shown here is derived from an EMBL/GenBank/DDBJ whole genome shotgun (WGS) entry which is preliminary data.</text>
</comment>
<accession>A0A2V1K014</accession>
<protein>
    <submittedName>
        <fullName evidence="1">Uncharacterized protein</fullName>
    </submittedName>
</protein>
<proteinExistence type="predicted"/>
<evidence type="ECO:0000313" key="2">
    <source>
        <dbReference type="Proteomes" id="UP000245283"/>
    </source>
</evidence>
<dbReference type="AlphaFoldDB" id="A0A2V1K014"/>